<dbReference type="Proteomes" id="UP000070188">
    <property type="component" value="Unassembled WGS sequence"/>
</dbReference>
<dbReference type="STRING" id="1469144.LI90_2787"/>
<dbReference type="PATRIC" id="fig|1469144.10.peg.3014"/>
<dbReference type="Gene3D" id="3.30.1310.10">
    <property type="entry name" value="Nucleoid-associated protein YbaB-like domain"/>
    <property type="match status" value="1"/>
</dbReference>
<proteinExistence type="predicted"/>
<evidence type="ECO:0000313" key="3">
    <source>
        <dbReference type="Proteomes" id="UP000070188"/>
    </source>
</evidence>
<sequence>MSNFDAGSALDALAERQQQLARLEAELAEEKHSVRSADGRIEVTVNGLGALSDLVIAPGSLRIVPADQLGAQIVATIHAARAAAGERAQERLISVLPNFA</sequence>
<evidence type="ECO:0008006" key="4">
    <source>
        <dbReference type="Google" id="ProtNLM"/>
    </source>
</evidence>
<dbReference type="InterPro" id="IPR004401">
    <property type="entry name" value="YbaB/EbfC"/>
</dbReference>
<dbReference type="EMBL" id="LAXD01000001">
    <property type="protein sequence ID" value="KWX01755.1"/>
    <property type="molecule type" value="Genomic_DNA"/>
</dbReference>
<organism evidence="2 3">
    <name type="scientific">Carbonactinospora thermoautotrophica</name>
    <dbReference type="NCBI Taxonomy" id="1469144"/>
    <lineage>
        <taxon>Bacteria</taxon>
        <taxon>Bacillati</taxon>
        <taxon>Actinomycetota</taxon>
        <taxon>Actinomycetes</taxon>
        <taxon>Kitasatosporales</taxon>
        <taxon>Carbonactinosporaceae</taxon>
        <taxon>Carbonactinospora</taxon>
    </lineage>
</organism>
<dbReference type="RefSeq" id="WP_066888425.1">
    <property type="nucleotide sequence ID" value="NZ_LAXD01000001.1"/>
</dbReference>
<feature type="coiled-coil region" evidence="1">
    <location>
        <begin position="6"/>
        <end position="40"/>
    </location>
</feature>
<dbReference type="SUPFAM" id="SSF82607">
    <property type="entry name" value="YbaB-like"/>
    <property type="match status" value="1"/>
</dbReference>
<dbReference type="Pfam" id="PF02575">
    <property type="entry name" value="YbaB_DNA_bd"/>
    <property type="match status" value="1"/>
</dbReference>
<dbReference type="AlphaFoldDB" id="A0A132MV26"/>
<name>A0A132MV26_9ACTN</name>
<keyword evidence="3" id="KW-1185">Reference proteome</keyword>
<dbReference type="GO" id="GO:0003677">
    <property type="term" value="F:DNA binding"/>
    <property type="evidence" value="ECO:0007669"/>
    <property type="project" value="InterPro"/>
</dbReference>
<accession>A0A132MV26</accession>
<keyword evidence="1" id="KW-0175">Coiled coil</keyword>
<protein>
    <recommendedName>
        <fullName evidence="4">Nucleoid-associated protein</fullName>
    </recommendedName>
</protein>
<evidence type="ECO:0000313" key="2">
    <source>
        <dbReference type="EMBL" id="KWX01755.1"/>
    </source>
</evidence>
<evidence type="ECO:0000256" key="1">
    <source>
        <dbReference type="SAM" id="Coils"/>
    </source>
</evidence>
<gene>
    <name evidence="2" type="ORF">LI90_2787</name>
</gene>
<reference evidence="3" key="1">
    <citation type="submission" date="2015-04" db="EMBL/GenBank/DDBJ databases">
        <title>Physiological reanalysis, assessment of diazotrophy, and genome sequences of multiple isolates of Streptomyces thermoautotrophicus.</title>
        <authorList>
            <person name="MacKellar D.C."/>
            <person name="Lieber L."/>
            <person name="Norman J."/>
            <person name="Bolger A."/>
            <person name="Tobin C."/>
            <person name="Murray J.W."/>
            <person name="Chang R."/>
            <person name="Ford T."/>
            <person name="Nguyen P.Q."/>
            <person name="Woodward J."/>
            <person name="Permingeat H."/>
            <person name="Joshi N.S."/>
            <person name="Silver P.A."/>
            <person name="Usadel B."/>
            <person name="Rutherford A.W."/>
            <person name="Friesen M."/>
            <person name="Prell J."/>
        </authorList>
    </citation>
    <scope>NUCLEOTIDE SEQUENCE [LARGE SCALE GENOMIC DNA]</scope>
    <source>
        <strain evidence="3">H1</strain>
    </source>
</reference>
<dbReference type="InterPro" id="IPR036894">
    <property type="entry name" value="YbaB-like_sf"/>
</dbReference>
<comment type="caution">
    <text evidence="2">The sequence shown here is derived from an EMBL/GenBank/DDBJ whole genome shotgun (WGS) entry which is preliminary data.</text>
</comment>